<protein>
    <recommendedName>
        <fullName evidence="9">Peptidase A1 domain-containing protein</fullName>
    </recommendedName>
</protein>
<keyword evidence="5" id="KW-0325">Glycoprotein</keyword>
<dbReference type="InterPro" id="IPR033121">
    <property type="entry name" value="PEPTIDASE_A1"/>
</dbReference>
<evidence type="ECO:0000313" key="10">
    <source>
        <dbReference type="EMBL" id="KAJ6830727.1"/>
    </source>
</evidence>
<dbReference type="InterPro" id="IPR001461">
    <property type="entry name" value="Aspartic_peptidase_A1"/>
</dbReference>
<sequence>MPLSSSFLFFFFFFLLLLLHFSPTRPESEPETLRLKLIRRAQDPTLTRLDRIRGLVHNDRLRRHRAAASPAPSPPGAFEMPVRSGAYAGTGQYFVRVRVGTPAQRFLLVADTGSDLTWVKCSYGSRKCGKKKCGSDPDAERVFRADRSRTFHPISCGSDLCRNDLPFSLTTCPTPASPCDYDYGYFDGSSTQGFYANESVTIALSDGHKKRKLKGLLLGCTSSSSGPSFDSSDGVLGLGHSDISFASHATAQFGGRFSYCLVDHLSPKNATSYLTFGPNRMFRAAPAVQETDLLITPKLDPYYGAAVIGLSVDGEVLRIPPSVWNVGKGGGAILDSGSSLTMLAEPAYRVVVSALSRRLVGIPEVKEDPFEYCYNWTRVGNITVPKLAVHFAGRAQLDPPVKSYLIDVAAGVKCLGFTSVAWPSVSTIGNIMQQEHLWEFDIQNRRLRFQRSTCTTT</sequence>
<dbReference type="InterPro" id="IPR021109">
    <property type="entry name" value="Peptidase_aspartic_dom_sf"/>
</dbReference>
<evidence type="ECO:0000313" key="11">
    <source>
        <dbReference type="Proteomes" id="UP001140949"/>
    </source>
</evidence>
<organism evidence="10 11">
    <name type="scientific">Iris pallida</name>
    <name type="common">Sweet iris</name>
    <dbReference type="NCBI Taxonomy" id="29817"/>
    <lineage>
        <taxon>Eukaryota</taxon>
        <taxon>Viridiplantae</taxon>
        <taxon>Streptophyta</taxon>
        <taxon>Embryophyta</taxon>
        <taxon>Tracheophyta</taxon>
        <taxon>Spermatophyta</taxon>
        <taxon>Magnoliopsida</taxon>
        <taxon>Liliopsida</taxon>
        <taxon>Asparagales</taxon>
        <taxon>Iridaceae</taxon>
        <taxon>Iridoideae</taxon>
        <taxon>Irideae</taxon>
        <taxon>Iris</taxon>
    </lineage>
</organism>
<dbReference type="SUPFAM" id="SSF50630">
    <property type="entry name" value="Acid proteases"/>
    <property type="match status" value="1"/>
</dbReference>
<evidence type="ECO:0000256" key="7">
    <source>
        <dbReference type="RuleBase" id="RU000454"/>
    </source>
</evidence>
<comment type="similarity">
    <text evidence="1 7">Belongs to the peptidase A1 family.</text>
</comment>
<dbReference type="AlphaFoldDB" id="A0AAX6GQZ7"/>
<dbReference type="InterPro" id="IPR051708">
    <property type="entry name" value="Plant_Aspart_Prot_A1"/>
</dbReference>
<dbReference type="PROSITE" id="PS00141">
    <property type="entry name" value="ASP_PROTEASE"/>
    <property type="match status" value="2"/>
</dbReference>
<dbReference type="GO" id="GO:0004190">
    <property type="term" value="F:aspartic-type endopeptidase activity"/>
    <property type="evidence" value="ECO:0007669"/>
    <property type="project" value="UniProtKB-KW"/>
</dbReference>
<keyword evidence="11" id="KW-1185">Reference proteome</keyword>
<feature type="chain" id="PRO_5043567863" description="Peptidase A1 domain-containing protein" evidence="8">
    <location>
        <begin position="27"/>
        <end position="457"/>
    </location>
</feature>
<dbReference type="CDD" id="cd05476">
    <property type="entry name" value="pepsin_A_like_plant"/>
    <property type="match status" value="1"/>
</dbReference>
<evidence type="ECO:0000256" key="4">
    <source>
        <dbReference type="ARBA" id="ARBA00022801"/>
    </source>
</evidence>
<reference evidence="10" key="2">
    <citation type="submission" date="2023-04" db="EMBL/GenBank/DDBJ databases">
        <authorList>
            <person name="Bruccoleri R.E."/>
            <person name="Oakeley E.J."/>
            <person name="Faust A.-M."/>
            <person name="Dessus-Babus S."/>
            <person name="Altorfer M."/>
            <person name="Burckhardt D."/>
            <person name="Oertli M."/>
            <person name="Naumann U."/>
            <person name="Petersen F."/>
            <person name="Wong J."/>
        </authorList>
    </citation>
    <scope>NUCLEOTIDE SEQUENCE</scope>
    <source>
        <strain evidence="10">GSM-AAB239-AS_SAM_17_03QT</strain>
        <tissue evidence="10">Leaf</tissue>
    </source>
</reference>
<dbReference type="GO" id="GO:0006508">
    <property type="term" value="P:proteolysis"/>
    <property type="evidence" value="ECO:0007669"/>
    <property type="project" value="UniProtKB-KW"/>
</dbReference>
<reference evidence="10" key="1">
    <citation type="journal article" date="2023" name="GigaByte">
        <title>Genome assembly of the bearded iris, Iris pallida Lam.</title>
        <authorList>
            <person name="Bruccoleri R.E."/>
            <person name="Oakeley E.J."/>
            <person name="Faust A.M.E."/>
            <person name="Altorfer M."/>
            <person name="Dessus-Babus S."/>
            <person name="Burckhardt D."/>
            <person name="Oertli M."/>
            <person name="Naumann U."/>
            <person name="Petersen F."/>
            <person name="Wong J."/>
        </authorList>
    </citation>
    <scope>NUCLEOTIDE SEQUENCE</scope>
    <source>
        <strain evidence="10">GSM-AAB239-AS_SAM_17_03QT</strain>
    </source>
</reference>
<evidence type="ECO:0000256" key="2">
    <source>
        <dbReference type="ARBA" id="ARBA00022670"/>
    </source>
</evidence>
<gene>
    <name evidence="10" type="ORF">M6B38_351190</name>
</gene>
<feature type="signal peptide" evidence="8">
    <location>
        <begin position="1"/>
        <end position="26"/>
    </location>
</feature>
<keyword evidence="3 7" id="KW-0064">Aspartyl protease</keyword>
<dbReference type="Pfam" id="PF14543">
    <property type="entry name" value="TAXi_N"/>
    <property type="match status" value="1"/>
</dbReference>
<accession>A0AAX6GQZ7</accession>
<evidence type="ECO:0000256" key="5">
    <source>
        <dbReference type="ARBA" id="ARBA00023180"/>
    </source>
</evidence>
<dbReference type="InterPro" id="IPR032861">
    <property type="entry name" value="TAXi_N"/>
</dbReference>
<feature type="domain" description="Peptidase A1" evidence="9">
    <location>
        <begin position="93"/>
        <end position="450"/>
    </location>
</feature>
<dbReference type="FunFam" id="2.40.70.10:FF:000033">
    <property type="entry name" value="Aspartyl protease family protein"/>
    <property type="match status" value="1"/>
</dbReference>
<dbReference type="Proteomes" id="UP001140949">
    <property type="component" value="Unassembled WGS sequence"/>
</dbReference>
<dbReference type="InterPro" id="IPR001969">
    <property type="entry name" value="Aspartic_peptidase_AS"/>
</dbReference>
<proteinExistence type="inferred from homology"/>
<dbReference type="PRINTS" id="PR00792">
    <property type="entry name" value="PEPSIN"/>
</dbReference>
<dbReference type="InterPro" id="IPR032799">
    <property type="entry name" value="TAXi_C"/>
</dbReference>
<dbReference type="PANTHER" id="PTHR47967:SF69">
    <property type="entry name" value="ASPARTIC PROTEINASE NANA, CHLOROPLAST"/>
    <property type="match status" value="1"/>
</dbReference>
<evidence type="ECO:0000256" key="3">
    <source>
        <dbReference type="ARBA" id="ARBA00022750"/>
    </source>
</evidence>
<dbReference type="Gene3D" id="2.40.70.10">
    <property type="entry name" value="Acid Proteases"/>
    <property type="match status" value="2"/>
</dbReference>
<evidence type="ECO:0000259" key="9">
    <source>
        <dbReference type="PROSITE" id="PS51767"/>
    </source>
</evidence>
<keyword evidence="8" id="KW-0732">Signal</keyword>
<comment type="caution">
    <text evidence="10">The sequence shown here is derived from an EMBL/GenBank/DDBJ whole genome shotgun (WGS) entry which is preliminary data.</text>
</comment>
<dbReference type="PANTHER" id="PTHR47967">
    <property type="entry name" value="OS07G0603500 PROTEIN-RELATED"/>
    <property type="match status" value="1"/>
</dbReference>
<dbReference type="InterPro" id="IPR034161">
    <property type="entry name" value="Pepsin-like_plant"/>
</dbReference>
<dbReference type="EMBL" id="JANAVB010017200">
    <property type="protein sequence ID" value="KAJ6830727.1"/>
    <property type="molecule type" value="Genomic_DNA"/>
</dbReference>
<evidence type="ECO:0000256" key="6">
    <source>
        <dbReference type="PIRSR" id="PIRSR601461-1"/>
    </source>
</evidence>
<feature type="active site" evidence="6">
    <location>
        <position position="335"/>
    </location>
</feature>
<keyword evidence="2 7" id="KW-0645">Protease</keyword>
<evidence type="ECO:0000256" key="8">
    <source>
        <dbReference type="SAM" id="SignalP"/>
    </source>
</evidence>
<evidence type="ECO:0000256" key="1">
    <source>
        <dbReference type="ARBA" id="ARBA00007447"/>
    </source>
</evidence>
<feature type="active site" evidence="6">
    <location>
        <position position="111"/>
    </location>
</feature>
<dbReference type="PROSITE" id="PS51767">
    <property type="entry name" value="PEPTIDASE_A1"/>
    <property type="match status" value="1"/>
</dbReference>
<keyword evidence="4 7" id="KW-0378">Hydrolase</keyword>
<dbReference type="Pfam" id="PF14541">
    <property type="entry name" value="TAXi_C"/>
    <property type="match status" value="1"/>
</dbReference>
<name>A0AAX6GQZ7_IRIPA</name>